<comment type="similarity">
    <text evidence="1">Belongs to the TIC214 family.</text>
</comment>
<sequence length="1044" mass="125117">MITSSPLFFSIRWIPILSWINFSSIFILFGFYYGFLTTLPISPSQLLSMRAFLLEGNFSGTAAISGLIIGQLIIFLSIYYSPIYVILLKPHILSLIGLSYIFFYWYRIKDLLNYQSLKPITSFRDIQIYKLFFDSLIFQLLNPILLPSPVLARSLNLFLFRHSNNILFIISTVLGWFSGQYIFINLSKLLLSRIESDSPILYILVKRIIHRIFSVIILSFSLLHLGRIPVPFITKKIIDNLQFNVPKNDNSIFSPKAWPSIFFDYSRWKRPFRYIENSRFSNKSFMKERVSQYFFNSCLSDGQPRLSFTYLPSVAIFGKSFDKFFSYLEIPLSSKFFEEWINNKKQKRKYIYTKIQNKTQILDNGYTMTEVIDKKTGLSTFKGKIFTKFYDPLLTEQSNEAMIISKSTWFFTEKFDKFKRTQKSQFSIGRNNKLKYWISNQWKNLEYKNVVLPWEPLTRDARRILSLLINKSERVKFDTHQTQTIFFDIDPKKDSNQKSSGNIRKKNTRKFNINWELILNLSPRQKNLYFNYLEIDEWNTIKNYWKNLFLGHTNRIKIIPFLLAKTLRNDKRLLFREMEKEIPRWTSNLKNDKFDVIAIGVTDIRQRKVKNLGYLIKGKDKRRKIVRRFSQQSDFRRKLVKGSMRARRRKTLIWKIFQVKVNSPFFLRIAEKPTFNQTYSAIQNIYGLTEPSFRNSSQKINVFSKEKISSFEKTKADRLAIANRWDFPLAQWGRSWLLIIQSHLRKYFALPLLIILKNISRFFFFQKTEWTEDWSEWNKEVHIRCTYDGIEVSKEELPEQWLRDGLQIKIIYPFYLKPWHKSKSNSIKRRFHYCYLTAWGFLTDLPFGNIKKQPSFWKPINKELKKKWRINIFIKFLEQMKELVLKIYTISLKNLNIQVDTKLNSYHLTSEKEYIVTKDNSHNLHKFRIQNNDNIVVKIPINSVEYKTIYIKHLENLLAKKNIKENRVNVNHTSYNFYKKRKINLNLIQRLIQIKQIIIRICRKAIGFIKKIFFIINLYIYKIQINFRINLNTMKKQILNHFIN</sequence>
<feature type="transmembrane region" description="Helical" evidence="1">
    <location>
        <begin position="208"/>
        <end position="226"/>
    </location>
</feature>
<protein>
    <recommendedName>
        <fullName evidence="1">Protein TIC 214</fullName>
    </recommendedName>
    <alternativeName>
        <fullName evidence="1">Translocon at the inner envelope membrane of chloroplasts 214</fullName>
    </alternativeName>
</protein>
<comment type="subcellular location">
    <subcellularLocation>
        <location evidence="1">Plastid</location>
        <location evidence="1">Chloroplast inner membrane</location>
    </subcellularLocation>
</comment>
<keyword evidence="1" id="KW-1001">Plastid inner membrane</keyword>
<geneLocation type="chloroplast" evidence="2"/>
<keyword evidence="1 2" id="KW-0934">Plastid</keyword>
<evidence type="ECO:0000256" key="1">
    <source>
        <dbReference type="RuleBase" id="RU364085"/>
    </source>
</evidence>
<keyword evidence="1" id="KW-0472">Membrane</keyword>
<dbReference type="PANTHER" id="PTHR33163">
    <property type="entry name" value="PROTEIN TIC 214-RELATED"/>
    <property type="match status" value="1"/>
</dbReference>
<feature type="transmembrane region" description="Helical" evidence="1">
    <location>
        <begin position="57"/>
        <end position="80"/>
    </location>
</feature>
<dbReference type="AlphaFoldDB" id="A0A4Y5P555"/>
<dbReference type="InterPro" id="IPR008896">
    <property type="entry name" value="TIC214"/>
</dbReference>
<feature type="transmembrane region" description="Helical" evidence="1">
    <location>
        <begin position="127"/>
        <end position="146"/>
    </location>
</feature>
<dbReference type="GO" id="GO:0015031">
    <property type="term" value="P:protein transport"/>
    <property type="evidence" value="ECO:0007669"/>
    <property type="project" value="UniProtKB-KW"/>
</dbReference>
<reference evidence="2" key="1">
    <citation type="submission" date="2018-03" db="EMBL/GenBank/DDBJ databases">
        <title>Exploring the plastid DNA sequence disparity of liverworts.</title>
        <authorList>
            <person name="Yu Y."/>
            <person name="Liu H."/>
            <person name="Yang J."/>
            <person name="Ma W."/>
            <person name="Pressel S."/>
            <person name="Wu Y."/>
            <person name="Schneider H."/>
        </authorList>
    </citation>
    <scope>NUCLEOTIDE SEQUENCE</scope>
</reference>
<dbReference type="GO" id="GO:0009706">
    <property type="term" value="C:chloroplast inner membrane"/>
    <property type="evidence" value="ECO:0007669"/>
    <property type="project" value="UniProtKB-SubCell"/>
</dbReference>
<dbReference type="PANTHER" id="PTHR33163:SF40">
    <property type="entry name" value="PROTEIN TIC 214"/>
    <property type="match status" value="1"/>
</dbReference>
<dbReference type="EMBL" id="MH064504">
    <property type="protein sequence ID" value="QCW58398.1"/>
    <property type="molecule type" value="Genomic_DNA"/>
</dbReference>
<feature type="transmembrane region" description="Helical" evidence="1">
    <location>
        <begin position="16"/>
        <end position="36"/>
    </location>
</feature>
<feature type="transmembrane region" description="Helical" evidence="1">
    <location>
        <begin position="166"/>
        <end position="187"/>
    </location>
</feature>
<keyword evidence="1" id="KW-0813">Transport</keyword>
<feature type="transmembrane region" description="Helical" evidence="1">
    <location>
        <begin position="86"/>
        <end position="106"/>
    </location>
</feature>
<keyword evidence="1" id="KW-0812">Transmembrane</keyword>
<keyword evidence="1 2" id="KW-0150">Chloroplast</keyword>
<name>A0A4Y5P555_9MARC</name>
<comment type="subunit">
    <text evidence="1">Part of the Tic complex.</text>
</comment>
<proteinExistence type="inferred from homology"/>
<keyword evidence="1" id="KW-0653">Protein transport</keyword>
<dbReference type="RefSeq" id="YP_009667624.1">
    <property type="nucleotide sequence ID" value="NC_043777.1"/>
</dbReference>
<comment type="function">
    <text evidence="1">Involved in protein precursor import into chloroplasts. May be part of an intermediate translocation complex acting as a protein-conducting channel at the inner envelope.</text>
</comment>
<dbReference type="Pfam" id="PF05758">
    <property type="entry name" value="Ycf1"/>
    <property type="match status" value="2"/>
</dbReference>
<gene>
    <name evidence="2" type="primary">ycf1</name>
    <name evidence="1" type="synonym">TIC214</name>
</gene>
<keyword evidence="1" id="KW-1133">Transmembrane helix</keyword>
<organism evidence="2">
    <name type="scientific">Cheilolejeunea xanthocarpa</name>
    <dbReference type="NCBI Taxonomy" id="414193"/>
    <lineage>
        <taxon>Eukaryota</taxon>
        <taxon>Viridiplantae</taxon>
        <taxon>Streptophyta</taxon>
        <taxon>Embryophyta</taxon>
        <taxon>Marchantiophyta</taxon>
        <taxon>Jungermanniopsida</taxon>
        <taxon>Jungermanniidae</taxon>
        <taxon>Porellales</taxon>
        <taxon>Jubulineae</taxon>
        <taxon>Lejeuneaceae</taxon>
        <taxon>Lejeuneoideae</taxon>
        <taxon>Lejeuneeae</taxon>
        <taxon>Cheilolejeuneinae</taxon>
        <taxon>Cheilolejeunea</taxon>
        <taxon>Cheilolejeunea subgen. Cheilolejeunea</taxon>
    </lineage>
</organism>
<accession>A0A4Y5P555</accession>
<evidence type="ECO:0000313" key="2">
    <source>
        <dbReference type="EMBL" id="QCW58398.1"/>
    </source>
</evidence>
<dbReference type="GeneID" id="40872677"/>